<keyword evidence="8" id="KW-1185">Reference proteome</keyword>
<evidence type="ECO:0000313" key="8">
    <source>
        <dbReference type="Proteomes" id="UP001152888"/>
    </source>
</evidence>
<dbReference type="PROSITE" id="PS51265">
    <property type="entry name" value="ZF_DBF4"/>
    <property type="match status" value="1"/>
</dbReference>
<dbReference type="Gene3D" id="6.10.250.3410">
    <property type="entry name" value="DBF zinc finger"/>
    <property type="match status" value="1"/>
</dbReference>
<keyword evidence="2 4" id="KW-0863">Zinc-finger</keyword>
<proteinExistence type="predicted"/>
<dbReference type="InterPro" id="IPR006572">
    <property type="entry name" value="Znf_DBF"/>
</dbReference>
<feature type="compositionally biased region" description="Basic and acidic residues" evidence="5">
    <location>
        <begin position="39"/>
        <end position="48"/>
    </location>
</feature>
<dbReference type="EMBL" id="CAKOFQ010006777">
    <property type="protein sequence ID" value="CAH1970744.1"/>
    <property type="molecule type" value="Genomic_DNA"/>
</dbReference>
<evidence type="ECO:0000256" key="1">
    <source>
        <dbReference type="ARBA" id="ARBA00022723"/>
    </source>
</evidence>
<evidence type="ECO:0000256" key="4">
    <source>
        <dbReference type="PROSITE-ProRule" id="PRU00600"/>
    </source>
</evidence>
<feature type="compositionally biased region" description="Basic and acidic residues" evidence="5">
    <location>
        <begin position="390"/>
        <end position="402"/>
    </location>
</feature>
<feature type="region of interest" description="Disordered" evidence="5">
    <location>
        <begin position="165"/>
        <end position="237"/>
    </location>
</feature>
<dbReference type="GO" id="GO:0003676">
    <property type="term" value="F:nucleic acid binding"/>
    <property type="evidence" value="ECO:0007669"/>
    <property type="project" value="InterPro"/>
</dbReference>
<feature type="region of interest" description="Disordered" evidence="5">
    <location>
        <begin position="820"/>
        <end position="978"/>
    </location>
</feature>
<feature type="region of interest" description="Disordered" evidence="5">
    <location>
        <begin position="25"/>
        <end position="50"/>
    </location>
</feature>
<feature type="region of interest" description="Disordered" evidence="5">
    <location>
        <begin position="602"/>
        <end position="741"/>
    </location>
</feature>
<feature type="compositionally biased region" description="Basic residues" evidence="5">
    <location>
        <begin position="948"/>
        <end position="957"/>
    </location>
</feature>
<feature type="compositionally biased region" description="Basic residues" evidence="5">
    <location>
        <begin position="830"/>
        <end position="839"/>
    </location>
</feature>
<feature type="compositionally biased region" description="Low complexity" evidence="5">
    <location>
        <begin position="226"/>
        <end position="237"/>
    </location>
</feature>
<keyword evidence="3" id="KW-0862">Zinc</keyword>
<dbReference type="Proteomes" id="UP001152888">
    <property type="component" value="Unassembled WGS sequence"/>
</dbReference>
<dbReference type="AlphaFoldDB" id="A0A9P0P9E3"/>
<feature type="compositionally biased region" description="Polar residues" evidence="5">
    <location>
        <begin position="713"/>
        <end position="727"/>
    </location>
</feature>
<evidence type="ECO:0000256" key="3">
    <source>
        <dbReference type="ARBA" id="ARBA00022833"/>
    </source>
</evidence>
<feature type="compositionally biased region" description="Low complexity" evidence="5">
    <location>
        <begin position="624"/>
        <end position="633"/>
    </location>
</feature>
<accession>A0A9P0P9E3</accession>
<feature type="compositionally biased region" description="Basic residues" evidence="5">
    <location>
        <begin position="965"/>
        <end position="978"/>
    </location>
</feature>
<gene>
    <name evidence="7" type="ORF">ACAOBT_LOCUS9084</name>
</gene>
<dbReference type="OrthoDB" id="21380at2759"/>
<dbReference type="GO" id="GO:0008270">
    <property type="term" value="F:zinc ion binding"/>
    <property type="evidence" value="ECO:0007669"/>
    <property type="project" value="UniProtKB-KW"/>
</dbReference>
<sequence length="978" mass="109798">MLLERTYLEEVCHPMEDLAYANGKSVDEVEGKRKKRRPKEPVVEERLRSSTPLPEECVMTRQTRNRKPRIPVLQSGYCAVCGVPYNSVEDHIQSRKHQKLIGEDANYIALNGSLNGFLHTNTIPFLNLNGIDAIGVHETSLDDLPPPLVPPPSSNNRRQVMRRTRATSMMHERPTRTCTTHPRSPPPATEATPPANNHHHLRSRRTVNYAVDEDSLHEDEGRELRSTMTASTPANAASTAIATRGFTKLSEQLLDSQEEVWNSGRPKRACIRQKRARSEEKQSQSANQKTYYKVEVLTSRQRSLKEQQSTRRQQSQSPKREKEDEKDKGLIVKFKKLRNSELIQLNNEATNFLFPKKEDSSSDDEEEQNGEDGSVINIESSTEDSVISCHDLDSNGKIKTEDDASLDSTASSATKKKRRRTQAEAFILDNQKYYKFETPGSSSSRLRYHGSYLPSIGRSPSHVGADKPTDSTSGKMSMESKVKVDSYKFSFEKEPKNSAVMEAFRRQDAGRQKYTYFSDSPFWDPFIMPYQMPYLTPLDPRACRAYYRELKRCIQEAVANAKAASASPSGAAEEAVESSNAPTDCSASVASFSGDVVALQDEDSKTSVGTTLSSTESAQEEESTAAAGASSTTVGKRKKRSRRTNADLLQDLSSGKNPRKSPRQHASTLAILSSFLQQRKRRSRNRDGEMQSAPLPTITEETPKAEPPTETPSQEVPVQVEAQSSSVPTKTPPRTPRKQAKPKIDYFSIAQSIDDELDTALKDENLAMLEADLERLGQLQEEEKDFGVDFHACRINITEIMQLYEEEKKKETVRSCRKFFNNNQPLVPPGKKHSKKRRMNLTGWPNKIKRSKPGKSKDDNSTADSGSVKDFSEEEPAAAVPLPKPAVQTPKKNIKVNNRTTAKRPPQSKNNKLTNGSTSPEIHMQPYVFVRKLENSKVQSSPKAATPKQKKPNRRHIPGSPKSPRALRKPRGKWYKER</sequence>
<reference evidence="7" key="1">
    <citation type="submission" date="2022-03" db="EMBL/GenBank/DDBJ databases">
        <authorList>
            <person name="Sayadi A."/>
        </authorList>
    </citation>
    <scope>NUCLEOTIDE SEQUENCE</scope>
</reference>
<name>A0A9P0P9E3_ACAOB</name>
<evidence type="ECO:0000313" key="7">
    <source>
        <dbReference type="EMBL" id="CAH1970744.1"/>
    </source>
</evidence>
<keyword evidence="1" id="KW-0479">Metal-binding</keyword>
<evidence type="ECO:0000256" key="5">
    <source>
        <dbReference type="SAM" id="MobiDB-lite"/>
    </source>
</evidence>
<feature type="region of interest" description="Disordered" evidence="5">
    <location>
        <begin position="271"/>
        <end position="327"/>
    </location>
</feature>
<evidence type="ECO:0000259" key="6">
    <source>
        <dbReference type="PROSITE" id="PS51265"/>
    </source>
</evidence>
<feature type="region of interest" description="Disordered" evidence="5">
    <location>
        <begin position="354"/>
        <end position="420"/>
    </location>
</feature>
<feature type="compositionally biased region" description="Acidic residues" evidence="5">
    <location>
        <begin position="361"/>
        <end position="370"/>
    </location>
</feature>
<feature type="compositionally biased region" description="Polar residues" evidence="5">
    <location>
        <begin position="664"/>
        <end position="677"/>
    </location>
</feature>
<feature type="domain" description="DBF4-type" evidence="6">
    <location>
        <begin position="71"/>
        <end position="120"/>
    </location>
</feature>
<protein>
    <recommendedName>
        <fullName evidence="6">DBF4-type domain-containing protein</fullName>
    </recommendedName>
</protein>
<feature type="region of interest" description="Disordered" evidence="5">
    <location>
        <begin position="457"/>
        <end position="477"/>
    </location>
</feature>
<dbReference type="InterPro" id="IPR038545">
    <property type="entry name" value="Znf_DBF_sf"/>
</dbReference>
<dbReference type="Pfam" id="PF07535">
    <property type="entry name" value="zf-DBF"/>
    <property type="match status" value="1"/>
</dbReference>
<evidence type="ECO:0000256" key="2">
    <source>
        <dbReference type="ARBA" id="ARBA00022771"/>
    </source>
</evidence>
<comment type="caution">
    <text evidence="7">The sequence shown here is derived from an EMBL/GenBank/DDBJ whole genome shotgun (WGS) entry which is preliminary data.</text>
</comment>
<feature type="compositionally biased region" description="Basic and acidic residues" evidence="5">
    <location>
        <begin position="318"/>
        <end position="327"/>
    </location>
</feature>
<feature type="compositionally biased region" description="Polar residues" evidence="5">
    <location>
        <begin position="907"/>
        <end position="920"/>
    </location>
</feature>
<organism evidence="7 8">
    <name type="scientific">Acanthoscelides obtectus</name>
    <name type="common">Bean weevil</name>
    <name type="synonym">Bruchus obtectus</name>
    <dbReference type="NCBI Taxonomy" id="200917"/>
    <lineage>
        <taxon>Eukaryota</taxon>
        <taxon>Metazoa</taxon>
        <taxon>Ecdysozoa</taxon>
        <taxon>Arthropoda</taxon>
        <taxon>Hexapoda</taxon>
        <taxon>Insecta</taxon>
        <taxon>Pterygota</taxon>
        <taxon>Neoptera</taxon>
        <taxon>Endopterygota</taxon>
        <taxon>Coleoptera</taxon>
        <taxon>Polyphaga</taxon>
        <taxon>Cucujiformia</taxon>
        <taxon>Chrysomeloidea</taxon>
        <taxon>Chrysomelidae</taxon>
        <taxon>Bruchinae</taxon>
        <taxon>Bruchini</taxon>
        <taxon>Acanthoscelides</taxon>
    </lineage>
</organism>